<accession>A0A5B7FX86</accession>
<protein>
    <submittedName>
        <fullName evidence="2">Uncharacterized protein</fullName>
    </submittedName>
</protein>
<reference evidence="2 3" key="1">
    <citation type="submission" date="2019-05" db="EMBL/GenBank/DDBJ databases">
        <title>Another draft genome of Portunus trituberculatus and its Hox gene families provides insights of decapod evolution.</title>
        <authorList>
            <person name="Jeong J.-H."/>
            <person name="Song I."/>
            <person name="Kim S."/>
            <person name="Choi T."/>
            <person name="Kim D."/>
            <person name="Ryu S."/>
            <person name="Kim W."/>
        </authorList>
    </citation>
    <scope>NUCLEOTIDE SEQUENCE [LARGE SCALE GENOMIC DNA]</scope>
    <source>
        <tissue evidence="2">Muscle</tissue>
    </source>
</reference>
<evidence type="ECO:0000256" key="1">
    <source>
        <dbReference type="SAM" id="MobiDB-lite"/>
    </source>
</evidence>
<dbReference type="AlphaFoldDB" id="A0A5B7FX86"/>
<comment type="caution">
    <text evidence="2">The sequence shown here is derived from an EMBL/GenBank/DDBJ whole genome shotgun (WGS) entry which is preliminary data.</text>
</comment>
<evidence type="ECO:0000313" key="3">
    <source>
        <dbReference type="Proteomes" id="UP000324222"/>
    </source>
</evidence>
<dbReference type="EMBL" id="VSRR010009193">
    <property type="protein sequence ID" value="MPC49945.1"/>
    <property type="molecule type" value="Genomic_DNA"/>
</dbReference>
<proteinExistence type="predicted"/>
<feature type="compositionally biased region" description="Polar residues" evidence="1">
    <location>
        <begin position="51"/>
        <end position="63"/>
    </location>
</feature>
<sequence>MVSVGRGKPKVVVNIEISKNGYLNERIAWHNVLHFGIYMKLDDFVEFPESSFGSQGSKNQARFRSQGIPKRMGSNSGHGPGIGRASTRASKFS</sequence>
<evidence type="ECO:0000313" key="2">
    <source>
        <dbReference type="EMBL" id="MPC49945.1"/>
    </source>
</evidence>
<feature type="region of interest" description="Disordered" evidence="1">
    <location>
        <begin position="49"/>
        <end position="93"/>
    </location>
</feature>
<keyword evidence="3" id="KW-1185">Reference proteome</keyword>
<name>A0A5B7FX86_PORTR</name>
<gene>
    <name evidence="2" type="ORF">E2C01_043760</name>
</gene>
<organism evidence="2 3">
    <name type="scientific">Portunus trituberculatus</name>
    <name type="common">Swimming crab</name>
    <name type="synonym">Neptunus trituberculatus</name>
    <dbReference type="NCBI Taxonomy" id="210409"/>
    <lineage>
        <taxon>Eukaryota</taxon>
        <taxon>Metazoa</taxon>
        <taxon>Ecdysozoa</taxon>
        <taxon>Arthropoda</taxon>
        <taxon>Crustacea</taxon>
        <taxon>Multicrustacea</taxon>
        <taxon>Malacostraca</taxon>
        <taxon>Eumalacostraca</taxon>
        <taxon>Eucarida</taxon>
        <taxon>Decapoda</taxon>
        <taxon>Pleocyemata</taxon>
        <taxon>Brachyura</taxon>
        <taxon>Eubrachyura</taxon>
        <taxon>Portunoidea</taxon>
        <taxon>Portunidae</taxon>
        <taxon>Portuninae</taxon>
        <taxon>Portunus</taxon>
    </lineage>
</organism>
<dbReference type="Proteomes" id="UP000324222">
    <property type="component" value="Unassembled WGS sequence"/>
</dbReference>